<dbReference type="AlphaFoldDB" id="A0A1M4N6C3"/>
<proteinExistence type="predicted"/>
<feature type="transmembrane region" description="Helical" evidence="1">
    <location>
        <begin position="29"/>
        <end position="49"/>
    </location>
</feature>
<keyword evidence="1" id="KW-0472">Membrane</keyword>
<keyword evidence="1" id="KW-0812">Transmembrane</keyword>
<reference evidence="3" key="1">
    <citation type="submission" date="2016-09" db="EMBL/GenBank/DDBJ databases">
        <authorList>
            <person name="Wibberg D."/>
        </authorList>
    </citation>
    <scope>NUCLEOTIDE SEQUENCE [LARGE SCALE GENOMIC DNA]</scope>
</reference>
<accession>A0A1M4N6C3</accession>
<dbReference type="Proteomes" id="UP000184085">
    <property type="component" value="Unassembled WGS sequence"/>
</dbReference>
<evidence type="ECO:0000313" key="2">
    <source>
        <dbReference type="EMBL" id="SCM69485.1"/>
    </source>
</evidence>
<dbReference type="EMBL" id="FMJB01000064">
    <property type="protein sequence ID" value="SCM69485.1"/>
    <property type="molecule type" value="Genomic_DNA"/>
</dbReference>
<protein>
    <submittedName>
        <fullName evidence="2">Uncharacterized protein</fullName>
    </submittedName>
</protein>
<organism evidence="2 3">
    <name type="scientific">Donghicola eburneus</name>
    <dbReference type="NCBI Taxonomy" id="393278"/>
    <lineage>
        <taxon>Bacteria</taxon>
        <taxon>Pseudomonadati</taxon>
        <taxon>Pseudomonadota</taxon>
        <taxon>Alphaproteobacteria</taxon>
        <taxon>Rhodobacterales</taxon>
        <taxon>Roseobacteraceae</taxon>
        <taxon>Donghicola</taxon>
    </lineage>
</organism>
<gene>
    <name evidence="2" type="ORF">KARMA_3724</name>
</gene>
<name>A0A1M4N6C3_9RHOB</name>
<evidence type="ECO:0000256" key="1">
    <source>
        <dbReference type="SAM" id="Phobius"/>
    </source>
</evidence>
<keyword evidence="3" id="KW-1185">Reference proteome</keyword>
<keyword evidence="1" id="KW-1133">Transmembrane helix</keyword>
<evidence type="ECO:0000313" key="3">
    <source>
        <dbReference type="Proteomes" id="UP000184085"/>
    </source>
</evidence>
<sequence length="248" mass="28353">MHTPKSKFPNDYTFCMTQRDTRDLDFGTVLRTTFFMLALLLSSAPTFAWSAQKLSPSLSAQCARAPQVIIRAQSTQAKIVRNQPTGARSALRAGWRIQGLTKFDRDTHVTFQWEKIRDRSGSCIRVKEIQVMIGEHQPNIWLAPSITHNACLREVVLAHELEHVAHHKTYSDQLKRALNRKLRFLIRGRMHLPLASSTSESAAKKELERRAKLAVLKLQKPLEHAARQKDRRIDTPQHYAQELAKCGL</sequence>